<reference evidence="1 2" key="1">
    <citation type="submission" date="2023-09" db="EMBL/GenBank/DDBJ databases">
        <authorList>
            <person name="Rey-Velasco X."/>
        </authorList>
    </citation>
    <scope>NUCLEOTIDE SEQUENCE [LARGE SCALE GENOMIC DNA]</scope>
    <source>
        <strain evidence="1 2">F388</strain>
    </source>
</reference>
<dbReference type="EMBL" id="JAVRHR010000002">
    <property type="protein sequence ID" value="MDT0607332.1"/>
    <property type="molecule type" value="Genomic_DNA"/>
</dbReference>
<evidence type="ECO:0000313" key="1">
    <source>
        <dbReference type="EMBL" id="MDT0607332.1"/>
    </source>
</evidence>
<dbReference type="RefSeq" id="WP_311350926.1">
    <property type="nucleotide sequence ID" value="NZ_JAVRHR010000002.1"/>
</dbReference>
<protein>
    <submittedName>
        <fullName evidence="1">SRPBCC family protein</fullName>
    </submittedName>
</protein>
<accession>A0ABU3AAW8</accession>
<evidence type="ECO:0000313" key="2">
    <source>
        <dbReference type="Proteomes" id="UP001255246"/>
    </source>
</evidence>
<dbReference type="SUPFAM" id="SSF55961">
    <property type="entry name" value="Bet v1-like"/>
    <property type="match status" value="1"/>
</dbReference>
<sequence length="165" mass="19340">MKLYQLKAKQAFPISKKEAWDFLSDPKNLKVITPDHMGFNILSGADRPMFQGQIIQYIVKPFPGYSTKWVTEITHVKEGEYFVDEQRFGPYALWHHKHFIKEIQGGVEMEDVIDYKIPFGVLGQLAHPLLVKKQLNQIFQYREIKLNELFGIMENHENSLEFISI</sequence>
<name>A0ABU3AAW8_9FLAO</name>
<dbReference type="InterPro" id="IPR023393">
    <property type="entry name" value="START-like_dom_sf"/>
</dbReference>
<organism evidence="1 2">
    <name type="scientific">Croceitalea rosinachiae</name>
    <dbReference type="NCBI Taxonomy" id="3075596"/>
    <lineage>
        <taxon>Bacteria</taxon>
        <taxon>Pseudomonadati</taxon>
        <taxon>Bacteroidota</taxon>
        <taxon>Flavobacteriia</taxon>
        <taxon>Flavobacteriales</taxon>
        <taxon>Flavobacteriaceae</taxon>
        <taxon>Croceitalea</taxon>
    </lineage>
</organism>
<proteinExistence type="predicted"/>
<dbReference type="Gene3D" id="3.30.530.20">
    <property type="match status" value="1"/>
</dbReference>
<gene>
    <name evidence="1" type="ORF">RM706_09840</name>
</gene>
<dbReference type="CDD" id="cd07820">
    <property type="entry name" value="SRPBCC_3"/>
    <property type="match status" value="1"/>
</dbReference>
<keyword evidence="2" id="KW-1185">Reference proteome</keyword>
<comment type="caution">
    <text evidence="1">The sequence shown here is derived from an EMBL/GenBank/DDBJ whole genome shotgun (WGS) entry which is preliminary data.</text>
</comment>
<dbReference type="Proteomes" id="UP001255246">
    <property type="component" value="Unassembled WGS sequence"/>
</dbReference>